<keyword evidence="1" id="KW-0472">Membrane</keyword>
<evidence type="ECO:0000313" key="2">
    <source>
        <dbReference type="EMBL" id="MFC4247941.1"/>
    </source>
</evidence>
<sequence length="104" mass="11882">MPWSEKWRSVDRPDPSEIPDRYNISARSTEKIMLIYFTGTTIFAYLGMKFVGTRDQLIAGLPVMMWTIVLVSALVILGLYVVLTKSEPSERMTDLGDETEAKYE</sequence>
<feature type="transmembrane region" description="Helical" evidence="1">
    <location>
        <begin position="32"/>
        <end position="51"/>
    </location>
</feature>
<dbReference type="AlphaFoldDB" id="A0ABD5P0W9"/>
<dbReference type="EMBL" id="JBHSDJ010000108">
    <property type="protein sequence ID" value="MFC4247941.1"/>
    <property type="molecule type" value="Genomic_DNA"/>
</dbReference>
<keyword evidence="1" id="KW-1133">Transmembrane helix</keyword>
<keyword evidence="1" id="KW-0812">Transmembrane</keyword>
<dbReference type="GeneID" id="71852884"/>
<name>A0ABD5P0W9_9EURY</name>
<proteinExistence type="predicted"/>
<evidence type="ECO:0000313" key="3">
    <source>
        <dbReference type="Proteomes" id="UP001595821"/>
    </source>
</evidence>
<feature type="transmembrane region" description="Helical" evidence="1">
    <location>
        <begin position="63"/>
        <end position="83"/>
    </location>
</feature>
<dbReference type="Proteomes" id="UP001595821">
    <property type="component" value="Unassembled WGS sequence"/>
</dbReference>
<accession>A0ABD5P0W9</accession>
<comment type="caution">
    <text evidence="2">The sequence shown here is derived from an EMBL/GenBank/DDBJ whole genome shotgun (WGS) entry which is preliminary data.</text>
</comment>
<reference evidence="2 3" key="1">
    <citation type="journal article" date="2014" name="Int. J. Syst. Evol. Microbiol.">
        <title>Complete genome sequence of Corynebacterium casei LMG S-19264T (=DSM 44701T), isolated from a smear-ripened cheese.</title>
        <authorList>
            <consortium name="US DOE Joint Genome Institute (JGI-PGF)"/>
            <person name="Walter F."/>
            <person name="Albersmeier A."/>
            <person name="Kalinowski J."/>
            <person name="Ruckert C."/>
        </authorList>
    </citation>
    <scope>NUCLEOTIDE SEQUENCE [LARGE SCALE GENOMIC DNA]</scope>
    <source>
        <strain evidence="2 3">IBRC-M 10912</strain>
    </source>
</reference>
<evidence type="ECO:0008006" key="4">
    <source>
        <dbReference type="Google" id="ProtNLM"/>
    </source>
</evidence>
<evidence type="ECO:0000256" key="1">
    <source>
        <dbReference type="SAM" id="Phobius"/>
    </source>
</evidence>
<dbReference type="RefSeq" id="WP_246972212.1">
    <property type="nucleotide sequence ID" value="NZ_CP095397.1"/>
</dbReference>
<organism evidence="2 3">
    <name type="scientific">Natribaculum luteum</name>
    <dbReference type="NCBI Taxonomy" id="1586232"/>
    <lineage>
        <taxon>Archaea</taxon>
        <taxon>Methanobacteriati</taxon>
        <taxon>Methanobacteriota</taxon>
        <taxon>Stenosarchaea group</taxon>
        <taxon>Halobacteria</taxon>
        <taxon>Halobacteriales</taxon>
        <taxon>Natrialbaceae</taxon>
        <taxon>Natribaculum</taxon>
    </lineage>
</organism>
<gene>
    <name evidence="2" type="ORF">ACFOZ7_13480</name>
</gene>
<protein>
    <recommendedName>
        <fullName evidence="4">DUF485 domain-containing protein</fullName>
    </recommendedName>
</protein>